<organism evidence="3">
    <name type="scientific">Pneumocystis jirovecii</name>
    <name type="common">Human pneumocystis pneumonia agent</name>
    <dbReference type="NCBI Taxonomy" id="42068"/>
    <lineage>
        <taxon>Eukaryota</taxon>
        <taxon>Fungi</taxon>
        <taxon>Dikarya</taxon>
        <taxon>Ascomycota</taxon>
        <taxon>Taphrinomycotina</taxon>
        <taxon>Pneumocystomycetes</taxon>
        <taxon>Pneumocystaceae</taxon>
        <taxon>Pneumocystis</taxon>
    </lineage>
</organism>
<dbReference type="InParanoid" id="L0P6X7"/>
<feature type="compositionally biased region" description="Basic residues" evidence="1">
    <location>
        <begin position="52"/>
        <end position="66"/>
    </location>
</feature>
<evidence type="ECO:0000313" key="3">
    <source>
        <dbReference type="Proteomes" id="UP000010422"/>
    </source>
</evidence>
<dbReference type="Proteomes" id="UP000010422">
    <property type="component" value="Unassembled WGS sequence"/>
</dbReference>
<dbReference type="STRING" id="1209962.L0P6X7"/>
<proteinExistence type="predicted"/>
<dbReference type="VEuPathDB" id="FungiDB:PNEJI1_003601"/>
<gene>
    <name evidence="2" type="ORF">PNEJI1_003601</name>
</gene>
<feature type="compositionally biased region" description="Polar residues" evidence="1">
    <location>
        <begin position="24"/>
        <end position="47"/>
    </location>
</feature>
<accession>L0P6X7</accession>
<evidence type="ECO:0000313" key="2">
    <source>
        <dbReference type="EMBL" id="CCJ28148.1"/>
    </source>
</evidence>
<evidence type="ECO:0000256" key="1">
    <source>
        <dbReference type="SAM" id="MobiDB-lite"/>
    </source>
</evidence>
<dbReference type="EMBL" id="CAKM01000015">
    <property type="protein sequence ID" value="CCJ28148.1"/>
    <property type="molecule type" value="Genomic_DNA"/>
</dbReference>
<feature type="compositionally biased region" description="Basic and acidic residues" evidence="1">
    <location>
        <begin position="101"/>
        <end position="114"/>
    </location>
</feature>
<sequence>MNAAKKKTISKPGLKITEADLSNNFKSSRNNQGLASNFQKSTISETDSVGRGIHRRSSRSRLKSSRGRNNTLKDSASSKIEQTKDQIKDQTNEKNNQMKSMHKDLDKNKEIKEI</sequence>
<protein>
    <submittedName>
        <fullName evidence="2">Uncharacterized protein</fullName>
    </submittedName>
</protein>
<feature type="compositionally biased region" description="Basic and acidic residues" evidence="1">
    <location>
        <begin position="81"/>
        <end position="92"/>
    </location>
</feature>
<dbReference type="AlphaFoldDB" id="L0P6X7"/>
<comment type="caution">
    <text evidence="2">The sequence shown here is derived from an EMBL/GenBank/DDBJ whole genome shotgun (WGS) entry which is preliminary data.</text>
</comment>
<reference evidence="2 3" key="1">
    <citation type="journal article" date="2012" name="MBio">
        <title>De novo assembly of the Pneumocystis jirovecii genome from a single bronchoalveolar lavage fluid specimen from a patient.</title>
        <authorList>
            <person name="Cisse O.H."/>
            <person name="Pagni M."/>
            <person name="Hauser P.M."/>
        </authorList>
    </citation>
    <scope>NUCLEOTIDE SEQUENCE [LARGE SCALE GENOMIC DNA]</scope>
    <source>
        <strain evidence="2 3">SE8</strain>
    </source>
</reference>
<feature type="compositionally biased region" description="Polar residues" evidence="1">
    <location>
        <begin position="69"/>
        <end position="80"/>
    </location>
</feature>
<name>L0P6X7_PNEJI</name>
<feature type="region of interest" description="Disordered" evidence="1">
    <location>
        <begin position="24"/>
        <end position="114"/>
    </location>
</feature>